<protein>
    <submittedName>
        <fullName evidence="8">Protein kinase</fullName>
    </submittedName>
</protein>
<dbReference type="SMART" id="SM00220">
    <property type="entry name" value="S_TKc"/>
    <property type="match status" value="1"/>
</dbReference>
<dbReference type="PANTHER" id="PTHR43289">
    <property type="entry name" value="MITOGEN-ACTIVATED PROTEIN KINASE KINASE KINASE 20-RELATED"/>
    <property type="match status" value="1"/>
</dbReference>
<organism evidence="8 9">
    <name type="scientific">Pendulispora brunnea</name>
    <dbReference type="NCBI Taxonomy" id="2905690"/>
    <lineage>
        <taxon>Bacteria</taxon>
        <taxon>Pseudomonadati</taxon>
        <taxon>Myxococcota</taxon>
        <taxon>Myxococcia</taxon>
        <taxon>Myxococcales</taxon>
        <taxon>Sorangiineae</taxon>
        <taxon>Pendulisporaceae</taxon>
        <taxon>Pendulispora</taxon>
    </lineage>
</organism>
<dbReference type="InterPro" id="IPR000719">
    <property type="entry name" value="Prot_kinase_dom"/>
</dbReference>
<feature type="domain" description="Protein kinase" evidence="7">
    <location>
        <begin position="1"/>
        <end position="253"/>
    </location>
</feature>
<accession>A0ABZ2KLE5</accession>
<evidence type="ECO:0000256" key="2">
    <source>
        <dbReference type="ARBA" id="ARBA00022741"/>
    </source>
</evidence>
<evidence type="ECO:0000313" key="9">
    <source>
        <dbReference type="Proteomes" id="UP001379533"/>
    </source>
</evidence>
<evidence type="ECO:0000256" key="1">
    <source>
        <dbReference type="ARBA" id="ARBA00022679"/>
    </source>
</evidence>
<keyword evidence="4" id="KW-0067">ATP-binding</keyword>
<dbReference type="EMBL" id="CP089982">
    <property type="protein sequence ID" value="WXA98482.1"/>
    <property type="molecule type" value="Genomic_DNA"/>
</dbReference>
<gene>
    <name evidence="8" type="ORF">LZC95_16785</name>
</gene>
<evidence type="ECO:0000256" key="4">
    <source>
        <dbReference type="ARBA" id="ARBA00022840"/>
    </source>
</evidence>
<feature type="transmembrane region" description="Helical" evidence="6">
    <location>
        <begin position="406"/>
        <end position="427"/>
    </location>
</feature>
<evidence type="ECO:0000256" key="3">
    <source>
        <dbReference type="ARBA" id="ARBA00022777"/>
    </source>
</evidence>
<name>A0ABZ2KLE5_9BACT</name>
<dbReference type="GO" id="GO:0016301">
    <property type="term" value="F:kinase activity"/>
    <property type="evidence" value="ECO:0007669"/>
    <property type="project" value="UniProtKB-KW"/>
</dbReference>
<feature type="compositionally biased region" description="Pro residues" evidence="5">
    <location>
        <begin position="461"/>
        <end position="473"/>
    </location>
</feature>
<keyword evidence="6" id="KW-0812">Transmembrane</keyword>
<dbReference type="SUPFAM" id="SSF56112">
    <property type="entry name" value="Protein kinase-like (PK-like)"/>
    <property type="match status" value="1"/>
</dbReference>
<dbReference type="InterPro" id="IPR011009">
    <property type="entry name" value="Kinase-like_dom_sf"/>
</dbReference>
<dbReference type="InterPro" id="IPR008271">
    <property type="entry name" value="Ser/Thr_kinase_AS"/>
</dbReference>
<dbReference type="PANTHER" id="PTHR43289:SF6">
    <property type="entry name" value="SERINE_THREONINE-PROTEIN KINASE NEKL-3"/>
    <property type="match status" value="1"/>
</dbReference>
<keyword evidence="6" id="KW-1133">Transmembrane helix</keyword>
<evidence type="ECO:0000313" key="8">
    <source>
        <dbReference type="EMBL" id="WXA98482.1"/>
    </source>
</evidence>
<dbReference type="Gene3D" id="3.30.200.20">
    <property type="entry name" value="Phosphorylase Kinase, domain 1"/>
    <property type="match status" value="1"/>
</dbReference>
<dbReference type="Proteomes" id="UP001379533">
    <property type="component" value="Chromosome"/>
</dbReference>
<dbReference type="CDD" id="cd14014">
    <property type="entry name" value="STKc_PknB_like"/>
    <property type="match status" value="1"/>
</dbReference>
<evidence type="ECO:0000259" key="7">
    <source>
        <dbReference type="PROSITE" id="PS50011"/>
    </source>
</evidence>
<feature type="region of interest" description="Disordered" evidence="5">
    <location>
        <begin position="432"/>
        <end position="488"/>
    </location>
</feature>
<keyword evidence="3 8" id="KW-0418">Kinase</keyword>
<keyword evidence="9" id="KW-1185">Reference proteome</keyword>
<proteinExistence type="predicted"/>
<dbReference type="PROSITE" id="PS50011">
    <property type="entry name" value="PROTEIN_KINASE_DOM"/>
    <property type="match status" value="1"/>
</dbReference>
<keyword evidence="2" id="KW-0547">Nucleotide-binding</keyword>
<sequence>MGSVWEATLLSLDIPCAVKFIDSEFVGHAETQARFAREAKAAAQLRSPHVVQVLDHGVCQGRPYIAMELLVGEDLGKRLKARGRLSASEVLPIVEQVSRALTKAHAAGIVHRDLKPDNIFLVRDDDREIVKVLDFGIAKSVDEAVEGLTRVGALLGTPHYMSPEQAQGSKAVDHRSDLWSLAVIIFRCLTGRFPFGGKGLGEILVQILKDDIPIPSQAAPDLPRAFDDWWARAVARDPALRFQSARELTDALSVSLGLSRVPEPAESQPMLLPEPVRHTGKGATALMPANETPPPPARVHATEAMHTQHPRPPLKTGTQPLAAVQATPSMIMQPPPHLANSMSGPMSGSMSGYGPPPGTYHGQQHYAAAQGFGQYPQQNTTAPTTVPAFPATAQAPRDKGMLATKIIGILLTVIAVVLGIVVVVAYASKDPVIGRPPSVHRSDDLPRRTSPSVILSTGPVPIQPPTTPVPTPNLPDASAASGKPAQKK</sequence>
<dbReference type="PROSITE" id="PS00108">
    <property type="entry name" value="PROTEIN_KINASE_ST"/>
    <property type="match status" value="1"/>
</dbReference>
<dbReference type="Pfam" id="PF00069">
    <property type="entry name" value="Pkinase"/>
    <property type="match status" value="1"/>
</dbReference>
<dbReference type="Gene3D" id="1.10.510.10">
    <property type="entry name" value="Transferase(Phosphotransferase) domain 1"/>
    <property type="match status" value="1"/>
</dbReference>
<keyword evidence="1" id="KW-0808">Transferase</keyword>
<evidence type="ECO:0000256" key="5">
    <source>
        <dbReference type="SAM" id="MobiDB-lite"/>
    </source>
</evidence>
<keyword evidence="6" id="KW-0472">Membrane</keyword>
<evidence type="ECO:0000256" key="6">
    <source>
        <dbReference type="SAM" id="Phobius"/>
    </source>
</evidence>
<reference evidence="8 9" key="1">
    <citation type="submission" date="2021-12" db="EMBL/GenBank/DDBJ databases">
        <title>Discovery of the Pendulisporaceae a myxobacterial family with distinct sporulation behavior and unique specialized metabolism.</title>
        <authorList>
            <person name="Garcia R."/>
            <person name="Popoff A."/>
            <person name="Bader C.D."/>
            <person name="Loehr J."/>
            <person name="Walesch S."/>
            <person name="Walt C."/>
            <person name="Boldt J."/>
            <person name="Bunk B."/>
            <person name="Haeckl F.J.F.P.J."/>
            <person name="Gunesch A.P."/>
            <person name="Birkelbach J."/>
            <person name="Nuebel U."/>
            <person name="Pietschmann T."/>
            <person name="Bach T."/>
            <person name="Mueller R."/>
        </authorList>
    </citation>
    <scope>NUCLEOTIDE SEQUENCE [LARGE SCALE GENOMIC DNA]</scope>
    <source>
        <strain evidence="8 9">MSr12523</strain>
    </source>
</reference>